<dbReference type="SUPFAM" id="SSF52540">
    <property type="entry name" value="P-loop containing nucleoside triphosphate hydrolases"/>
    <property type="match status" value="1"/>
</dbReference>
<name>A0A383DPV5_9ZZZZ</name>
<keyword evidence="1" id="KW-0175">Coiled coil</keyword>
<reference evidence="2" key="1">
    <citation type="submission" date="2018-05" db="EMBL/GenBank/DDBJ databases">
        <authorList>
            <person name="Lanie J.A."/>
            <person name="Ng W.-L."/>
            <person name="Kazmierczak K.M."/>
            <person name="Andrzejewski T.M."/>
            <person name="Davidsen T.M."/>
            <person name="Wayne K.J."/>
            <person name="Tettelin H."/>
            <person name="Glass J.I."/>
            <person name="Rusch D."/>
            <person name="Podicherti R."/>
            <person name="Tsui H.-C.T."/>
            <person name="Winkler M.E."/>
        </authorList>
    </citation>
    <scope>NUCLEOTIDE SEQUENCE</scope>
</reference>
<evidence type="ECO:0000256" key="1">
    <source>
        <dbReference type="SAM" id="Coils"/>
    </source>
</evidence>
<evidence type="ECO:0000313" key="2">
    <source>
        <dbReference type="EMBL" id="SVE46526.1"/>
    </source>
</evidence>
<feature type="non-terminal residue" evidence="2">
    <location>
        <position position="1"/>
    </location>
</feature>
<dbReference type="InterPro" id="IPR027417">
    <property type="entry name" value="P-loop_NTPase"/>
</dbReference>
<dbReference type="Gene3D" id="3.40.50.300">
    <property type="entry name" value="P-loop containing nucleotide triphosphate hydrolases"/>
    <property type="match status" value="1"/>
</dbReference>
<dbReference type="PANTHER" id="PTHR32114">
    <property type="entry name" value="ABC TRANSPORTER ABCH.3"/>
    <property type="match status" value="1"/>
</dbReference>
<sequence length="234" mass="26680">PQSVSMVELDGDGVEIAGRSWSAVKEVEAQIATLIRLNHDQFNRIAVLPQGKFDRFLKSKVDERQALLEKIFPVDHWKSMVQYIKDPLAKNAKDSVTDAQNTAVSRGYETHRLLDPDKTDNPKTMDEVKAIRKEALNKLEEWADEIAKEEGRIKKEDERLKKGDERLKEQTELNKAISDRESLLKANKELEASRKTIDPKKMALEMHNEAVRIEGHLNSVERAESAVEDNKGLI</sequence>
<feature type="coiled-coil region" evidence="1">
    <location>
        <begin position="125"/>
        <end position="193"/>
    </location>
</feature>
<protein>
    <submittedName>
        <fullName evidence="2">Uncharacterized protein</fullName>
    </submittedName>
</protein>
<dbReference type="AlphaFoldDB" id="A0A383DPV5"/>
<dbReference type="EMBL" id="UINC01219172">
    <property type="protein sequence ID" value="SVE46526.1"/>
    <property type="molecule type" value="Genomic_DNA"/>
</dbReference>
<feature type="non-terminal residue" evidence="2">
    <location>
        <position position="234"/>
    </location>
</feature>
<organism evidence="2">
    <name type="scientific">marine metagenome</name>
    <dbReference type="NCBI Taxonomy" id="408172"/>
    <lineage>
        <taxon>unclassified sequences</taxon>
        <taxon>metagenomes</taxon>
        <taxon>ecological metagenomes</taxon>
    </lineage>
</organism>
<dbReference type="PANTHER" id="PTHR32114:SF2">
    <property type="entry name" value="ABC TRANSPORTER ABCH.3"/>
    <property type="match status" value="1"/>
</dbReference>
<gene>
    <name evidence="2" type="ORF">METZ01_LOCUS499380</name>
</gene>
<accession>A0A383DPV5</accession>
<proteinExistence type="predicted"/>